<gene>
    <name evidence="3" type="ORF">KPH14_002086</name>
</gene>
<dbReference type="Proteomes" id="UP001258017">
    <property type="component" value="Unassembled WGS sequence"/>
</dbReference>
<keyword evidence="4" id="KW-1185">Reference proteome</keyword>
<dbReference type="AlphaFoldDB" id="A0AAD9RKW6"/>
<dbReference type="InterPro" id="IPR000182">
    <property type="entry name" value="GNAT_dom"/>
</dbReference>
<reference evidence="3" key="2">
    <citation type="journal article" date="2023" name="Commun. Biol.">
        <title>Intrasexual cuticular hydrocarbon dimorphism in a wasp sheds light on hydrocarbon biosynthesis genes in Hymenoptera.</title>
        <authorList>
            <person name="Moris V.C."/>
            <person name="Podsiadlowski L."/>
            <person name="Martin S."/>
            <person name="Oeyen J.P."/>
            <person name="Donath A."/>
            <person name="Petersen M."/>
            <person name="Wilbrandt J."/>
            <person name="Misof B."/>
            <person name="Liedtke D."/>
            <person name="Thamm M."/>
            <person name="Scheiner R."/>
            <person name="Schmitt T."/>
            <person name="Niehuis O."/>
        </authorList>
    </citation>
    <scope>NUCLEOTIDE SEQUENCE</scope>
    <source>
        <strain evidence="3">GBR_01_08_01A</strain>
    </source>
</reference>
<dbReference type="Pfam" id="PF00583">
    <property type="entry name" value="Acetyltransf_1"/>
    <property type="match status" value="1"/>
</dbReference>
<dbReference type="SUPFAM" id="SSF55729">
    <property type="entry name" value="Acyl-CoA N-acyltransferases (Nat)"/>
    <property type="match status" value="1"/>
</dbReference>
<dbReference type="EMBL" id="JAIFRP010000038">
    <property type="protein sequence ID" value="KAK2581577.1"/>
    <property type="molecule type" value="Genomic_DNA"/>
</dbReference>
<name>A0AAD9RKW6_9HYME</name>
<feature type="region of interest" description="Disordered" evidence="1">
    <location>
        <begin position="1"/>
        <end position="25"/>
    </location>
</feature>
<dbReference type="GO" id="GO:0008080">
    <property type="term" value="F:N-acetyltransferase activity"/>
    <property type="evidence" value="ECO:0007669"/>
    <property type="project" value="TreeGrafter"/>
</dbReference>
<dbReference type="Gene3D" id="3.40.630.30">
    <property type="match status" value="1"/>
</dbReference>
<organism evidence="3 4">
    <name type="scientific">Odynerus spinipes</name>
    <dbReference type="NCBI Taxonomy" id="1348599"/>
    <lineage>
        <taxon>Eukaryota</taxon>
        <taxon>Metazoa</taxon>
        <taxon>Ecdysozoa</taxon>
        <taxon>Arthropoda</taxon>
        <taxon>Hexapoda</taxon>
        <taxon>Insecta</taxon>
        <taxon>Pterygota</taxon>
        <taxon>Neoptera</taxon>
        <taxon>Endopterygota</taxon>
        <taxon>Hymenoptera</taxon>
        <taxon>Apocrita</taxon>
        <taxon>Aculeata</taxon>
        <taxon>Vespoidea</taxon>
        <taxon>Vespidae</taxon>
        <taxon>Eumeninae</taxon>
        <taxon>Odynerus</taxon>
    </lineage>
</organism>
<reference evidence="3" key="1">
    <citation type="submission" date="2021-08" db="EMBL/GenBank/DDBJ databases">
        <authorList>
            <person name="Misof B."/>
            <person name="Oliver O."/>
            <person name="Podsiadlowski L."/>
            <person name="Donath A."/>
            <person name="Peters R."/>
            <person name="Mayer C."/>
            <person name="Rust J."/>
            <person name="Gunkel S."/>
            <person name="Lesny P."/>
            <person name="Martin S."/>
            <person name="Oeyen J.P."/>
            <person name="Petersen M."/>
            <person name="Panagiotis P."/>
            <person name="Wilbrandt J."/>
            <person name="Tanja T."/>
        </authorList>
    </citation>
    <scope>NUCLEOTIDE SEQUENCE</scope>
    <source>
        <strain evidence="3">GBR_01_08_01A</strain>
        <tissue evidence="3">Thorax + abdomen</tissue>
    </source>
</reference>
<proteinExistence type="predicted"/>
<evidence type="ECO:0000313" key="4">
    <source>
        <dbReference type="Proteomes" id="UP001258017"/>
    </source>
</evidence>
<evidence type="ECO:0000259" key="2">
    <source>
        <dbReference type="Pfam" id="PF00583"/>
    </source>
</evidence>
<evidence type="ECO:0000256" key="1">
    <source>
        <dbReference type="SAM" id="MobiDB-lite"/>
    </source>
</evidence>
<comment type="caution">
    <text evidence="3">The sequence shown here is derived from an EMBL/GenBank/DDBJ whole genome shotgun (WGS) entry which is preliminary data.</text>
</comment>
<sequence length="273" mass="31274">MRNDKRRRLQANGRMSCPTKNDDETNVELPPIRTPGPIKIWNTIDGFKKVGDKSIPVKIMLQEIPEDRYDDAIDHMVTYFLVDEPCCSALKVIGDPLFLRDLRNVWKIILKQGLSVGAFVENPDGGKPEIAGLNVIGVEVKDDHRKVENYKITSLLAQKLIYTVMDLCKEAHIYEFYNTDRYMYALGLSVHPSYRGHALGGHILNTRLQIGREYNIPVTSTAFTSAISQKLAARCGFEVRFEKDYDQILDKEGKEVFPNIKFKTFKVMARRLY</sequence>
<dbReference type="InterPro" id="IPR016181">
    <property type="entry name" value="Acyl_CoA_acyltransferase"/>
</dbReference>
<evidence type="ECO:0000313" key="3">
    <source>
        <dbReference type="EMBL" id="KAK2581577.1"/>
    </source>
</evidence>
<dbReference type="PANTHER" id="PTHR20905">
    <property type="entry name" value="N-ACETYLTRANSFERASE-RELATED"/>
    <property type="match status" value="1"/>
</dbReference>
<dbReference type="PANTHER" id="PTHR20905:SF32">
    <property type="entry name" value="ARYLALKYLAMINE N-ACETYLTRANSFERASE-LIKE 7, ISOFORM A"/>
    <property type="match status" value="1"/>
</dbReference>
<feature type="domain" description="N-acetyltransferase" evidence="2">
    <location>
        <begin position="175"/>
        <end position="237"/>
    </location>
</feature>
<accession>A0AAD9RKW6</accession>
<protein>
    <recommendedName>
        <fullName evidence="2">N-acetyltransferase domain-containing protein</fullName>
    </recommendedName>
</protein>
<dbReference type="CDD" id="cd04301">
    <property type="entry name" value="NAT_SF"/>
    <property type="match status" value="1"/>
</dbReference>